<keyword evidence="3" id="KW-1185">Reference proteome</keyword>
<protein>
    <recommendedName>
        <fullName evidence="1">DUF5641 domain-containing protein</fullName>
    </recommendedName>
</protein>
<dbReference type="AlphaFoldDB" id="A0A0B1TTB5"/>
<dbReference type="EMBL" id="KN549246">
    <property type="protein sequence ID" value="KHJ99077.1"/>
    <property type="molecule type" value="Genomic_DNA"/>
</dbReference>
<feature type="domain" description="DUF5641" evidence="1">
    <location>
        <begin position="82"/>
        <end position="149"/>
    </location>
</feature>
<gene>
    <name evidence="2" type="ORF">OESDEN_00929</name>
</gene>
<name>A0A0B1TTB5_OESDE</name>
<proteinExistence type="predicted"/>
<sequence>MGPLPRERVTQAPPFGPLGYTRVDYMGPILIRSGLEASRFHPQRCVIRKLQLTLIDDDEQDPYYRITPELASQREARTALSKTEKMTKKFWTIWKQDYLLELRDRHQLFKKGQETNRDPKIGNVVLFDEDSQQSRGQWPLAIITDLKQRWKDKKRHPSKQFRQGDTKTVQSHCSARNTLIC</sequence>
<dbReference type="OrthoDB" id="8019190at2759"/>
<dbReference type="InterPro" id="IPR040676">
    <property type="entry name" value="DUF5641"/>
</dbReference>
<organism evidence="2 3">
    <name type="scientific">Oesophagostomum dentatum</name>
    <name type="common">Nodular worm</name>
    <dbReference type="NCBI Taxonomy" id="61180"/>
    <lineage>
        <taxon>Eukaryota</taxon>
        <taxon>Metazoa</taxon>
        <taxon>Ecdysozoa</taxon>
        <taxon>Nematoda</taxon>
        <taxon>Chromadorea</taxon>
        <taxon>Rhabditida</taxon>
        <taxon>Rhabditina</taxon>
        <taxon>Rhabditomorpha</taxon>
        <taxon>Strongyloidea</taxon>
        <taxon>Strongylidae</taxon>
        <taxon>Oesophagostomum</taxon>
    </lineage>
</organism>
<dbReference type="Proteomes" id="UP000053660">
    <property type="component" value="Unassembled WGS sequence"/>
</dbReference>
<evidence type="ECO:0000259" key="1">
    <source>
        <dbReference type="Pfam" id="PF18701"/>
    </source>
</evidence>
<reference evidence="2 3" key="1">
    <citation type="submission" date="2014-03" db="EMBL/GenBank/DDBJ databases">
        <title>Draft genome of the hookworm Oesophagostomum dentatum.</title>
        <authorList>
            <person name="Mitreva M."/>
        </authorList>
    </citation>
    <scope>NUCLEOTIDE SEQUENCE [LARGE SCALE GENOMIC DNA]</scope>
    <source>
        <strain evidence="2 3">OD-Hann</strain>
    </source>
</reference>
<accession>A0A0B1TTB5</accession>
<dbReference type="Pfam" id="PF18701">
    <property type="entry name" value="DUF5641"/>
    <property type="match status" value="1"/>
</dbReference>
<evidence type="ECO:0000313" key="2">
    <source>
        <dbReference type="EMBL" id="KHJ99077.1"/>
    </source>
</evidence>
<evidence type="ECO:0000313" key="3">
    <source>
        <dbReference type="Proteomes" id="UP000053660"/>
    </source>
</evidence>